<evidence type="ECO:0000313" key="1">
    <source>
        <dbReference type="EMBL" id="SNT33580.1"/>
    </source>
</evidence>
<dbReference type="Gene3D" id="3.30.70.120">
    <property type="match status" value="1"/>
</dbReference>
<dbReference type="InterPro" id="IPR015867">
    <property type="entry name" value="N-reg_PII/ATP_PRibTrfase_C"/>
</dbReference>
<dbReference type="SUPFAM" id="SSF54913">
    <property type="entry name" value="GlnB-like"/>
    <property type="match status" value="1"/>
</dbReference>
<organism evidence="1 2">
    <name type="scientific">Pontibacter ummariensis</name>
    <dbReference type="NCBI Taxonomy" id="1610492"/>
    <lineage>
        <taxon>Bacteria</taxon>
        <taxon>Pseudomonadati</taxon>
        <taxon>Bacteroidota</taxon>
        <taxon>Cytophagia</taxon>
        <taxon>Cytophagales</taxon>
        <taxon>Hymenobacteraceae</taxon>
        <taxon>Pontibacter</taxon>
    </lineage>
</organism>
<evidence type="ECO:0008006" key="3">
    <source>
        <dbReference type="Google" id="ProtNLM"/>
    </source>
</evidence>
<accession>A0A239LTI3</accession>
<dbReference type="Proteomes" id="UP000198432">
    <property type="component" value="Unassembled WGS sequence"/>
</dbReference>
<dbReference type="GO" id="GO:0006808">
    <property type="term" value="P:regulation of nitrogen utilization"/>
    <property type="evidence" value="ECO:0007669"/>
    <property type="project" value="InterPro"/>
</dbReference>
<proteinExistence type="predicted"/>
<gene>
    <name evidence="1" type="ORF">SAMN06296052_1509</name>
</gene>
<dbReference type="AlphaFoldDB" id="A0A239LTI3"/>
<name>A0A239LTI3_9BACT</name>
<dbReference type="Pfam" id="PF00543">
    <property type="entry name" value="P-II"/>
    <property type="match status" value="1"/>
</dbReference>
<dbReference type="InterPro" id="IPR002187">
    <property type="entry name" value="N-reg_PII"/>
</dbReference>
<reference evidence="2" key="1">
    <citation type="submission" date="2017-06" db="EMBL/GenBank/DDBJ databases">
        <authorList>
            <person name="Varghese N."/>
            <person name="Submissions S."/>
        </authorList>
    </citation>
    <scope>NUCLEOTIDE SEQUENCE [LARGE SCALE GENOMIC DNA]</scope>
    <source>
        <strain evidence="2">NKM1</strain>
    </source>
</reference>
<protein>
    <recommendedName>
        <fullName evidence="3">Nitrogen regulatory protein P-II family</fullName>
    </recommendedName>
</protein>
<keyword evidence="2" id="KW-1185">Reference proteome</keyword>
<dbReference type="NCBIfam" id="NF045581">
    <property type="entry name" value="PG0541_fam"/>
    <property type="match status" value="1"/>
</dbReference>
<evidence type="ECO:0000313" key="2">
    <source>
        <dbReference type="Proteomes" id="UP000198432"/>
    </source>
</evidence>
<dbReference type="EMBL" id="FZOQ01000050">
    <property type="protein sequence ID" value="SNT33580.1"/>
    <property type="molecule type" value="Genomic_DNA"/>
</dbReference>
<dbReference type="GO" id="GO:0030234">
    <property type="term" value="F:enzyme regulator activity"/>
    <property type="evidence" value="ECO:0007669"/>
    <property type="project" value="InterPro"/>
</dbReference>
<sequence>MIIFNQAWSEEIVALFDELGIRGFTKLNDLQGRGSDKGEPRMGTHTWPALNNAIYTFVSAEQAPKLIEALNKLNKQSEEQGLKAFCWDAEVVVP</sequence>
<dbReference type="InterPro" id="IPR011322">
    <property type="entry name" value="N-reg_PII-like_a/b"/>
</dbReference>